<keyword evidence="2 6" id="KW-0489">Methyltransferase</keyword>
<feature type="binding site" evidence="6">
    <location>
        <position position="254"/>
    </location>
    <ligand>
        <name>S-adenosyl-L-methionine</name>
        <dbReference type="ChEBI" id="CHEBI:59789"/>
    </ligand>
</feature>
<evidence type="ECO:0000256" key="2">
    <source>
        <dbReference type="ARBA" id="ARBA00022603"/>
    </source>
</evidence>
<feature type="active site" description="Nucleophile" evidence="6">
    <location>
        <position position="375"/>
    </location>
</feature>
<dbReference type="Gene3D" id="3.40.50.150">
    <property type="entry name" value="Vaccinia Virus protein VP39"/>
    <property type="match status" value="1"/>
</dbReference>
<sequence length="420" mass="44184">MGGGSFNQTAMEYLIEKLGHHGDGMAHGADRTPVFAPMTLPGERVTGTLNGDRLENVKIVLPSQDRVAAPCRHFRSCGGCVVQHAGDGYVATWKRGIVETALKAQGIAAEFAPVVTSPAASRRRATLSARRTKGGAMSGFHGRASGVIVEIPDCKLLHPALMRARPVAEALAMTGCGRKGELAVQATLTEGGLDISATGGRPLDEPLRFALTETAQAQDIARLAWDGEVIVTRQSPDQRFGRARVTPPPGAFLQATAEGEAALLAAVTEITAGARKLADLFAGCGTFALPLSERAEVLAVEGDPAMTEALVAGWKRAGGLHRLEARARDLFRNPLAAEDLKGIDAVVIDPPRAGAEAQTRELALSGVPVIAFVSCNPVTFARDARVLLDAGYSMGTVQVVDQFRWSSHVELVAGFTLTTA</sequence>
<dbReference type="InterPro" id="IPR029063">
    <property type="entry name" value="SAM-dependent_MTases_sf"/>
</dbReference>
<dbReference type="PANTHER" id="PTHR11061:SF49">
    <property type="entry name" value="23S RRNA (URACIL(1939)-C(5))-METHYLTRANSFERASE RLMD"/>
    <property type="match status" value="1"/>
</dbReference>
<feature type="binding site" evidence="6">
    <location>
        <position position="281"/>
    </location>
    <ligand>
        <name>S-adenosyl-L-methionine</name>
        <dbReference type="ChEBI" id="CHEBI:59789"/>
    </ligand>
</feature>
<dbReference type="Gene3D" id="2.40.50.1070">
    <property type="match status" value="1"/>
</dbReference>
<evidence type="ECO:0000256" key="3">
    <source>
        <dbReference type="ARBA" id="ARBA00022679"/>
    </source>
</evidence>
<name>A0A418SBG3_9RHOB</name>
<keyword evidence="4 6" id="KW-0949">S-adenosyl-L-methionine</keyword>
<dbReference type="GO" id="GO:0070475">
    <property type="term" value="P:rRNA base methylation"/>
    <property type="evidence" value="ECO:0007669"/>
    <property type="project" value="TreeGrafter"/>
</dbReference>
<dbReference type="CDD" id="cd02440">
    <property type="entry name" value="AdoMet_MTases"/>
    <property type="match status" value="1"/>
</dbReference>
<dbReference type="Pfam" id="PF05958">
    <property type="entry name" value="tRNA_U5-meth_tr"/>
    <property type="match status" value="1"/>
</dbReference>
<dbReference type="EC" id="2.1.1.190" evidence="7"/>
<dbReference type="InterPro" id="IPR010280">
    <property type="entry name" value="U5_MeTrfase_fam"/>
</dbReference>
<feature type="binding site" evidence="6">
    <location>
        <position position="349"/>
    </location>
    <ligand>
        <name>S-adenosyl-L-methionine</name>
        <dbReference type="ChEBI" id="CHEBI:59789"/>
    </ligand>
</feature>
<dbReference type="PROSITE" id="PS51687">
    <property type="entry name" value="SAM_MT_RNA_M5U"/>
    <property type="match status" value="1"/>
</dbReference>
<reference evidence="7 8" key="1">
    <citation type="submission" date="2020-08" db="EMBL/GenBank/DDBJ databases">
        <title>Genome sequence of Rhodobacteraceae bacterium Lw-13e.</title>
        <authorList>
            <person name="Poehlein A."/>
            <person name="Wolter L."/>
            <person name="Daniel R."/>
            <person name="Brinkhoff T."/>
        </authorList>
    </citation>
    <scope>NUCLEOTIDE SEQUENCE [LARGE SCALE GENOMIC DNA]</scope>
    <source>
        <strain evidence="7 8">Lw-13e</strain>
    </source>
</reference>
<dbReference type="GO" id="GO:0070041">
    <property type="term" value="F:rRNA (uridine-C5-)-methyltransferase activity"/>
    <property type="evidence" value="ECO:0007669"/>
    <property type="project" value="TreeGrafter"/>
</dbReference>
<keyword evidence="5" id="KW-0411">Iron-sulfur</keyword>
<organism evidence="7 8">
    <name type="scientific">Pseudooceanicola algae</name>
    <dbReference type="NCBI Taxonomy" id="1537215"/>
    <lineage>
        <taxon>Bacteria</taxon>
        <taxon>Pseudomonadati</taxon>
        <taxon>Pseudomonadota</taxon>
        <taxon>Alphaproteobacteria</taxon>
        <taxon>Rhodobacterales</taxon>
        <taxon>Paracoccaceae</taxon>
        <taxon>Pseudooceanicola</taxon>
    </lineage>
</organism>
<evidence type="ECO:0000313" key="7">
    <source>
        <dbReference type="EMBL" id="QPM91449.1"/>
    </source>
</evidence>
<protein>
    <submittedName>
        <fullName evidence="7">23S rRNA (Uracil(1939)-C(5))-methyltransferase RlmD</fullName>
        <ecNumber evidence="7">2.1.1.190</ecNumber>
    </submittedName>
</protein>
<dbReference type="Proteomes" id="UP000283786">
    <property type="component" value="Chromosome"/>
</dbReference>
<evidence type="ECO:0000256" key="1">
    <source>
        <dbReference type="ARBA" id="ARBA00022485"/>
    </source>
</evidence>
<dbReference type="EMBL" id="CP060436">
    <property type="protein sequence ID" value="QPM91449.1"/>
    <property type="molecule type" value="Genomic_DNA"/>
</dbReference>
<evidence type="ECO:0000256" key="6">
    <source>
        <dbReference type="PROSITE-ProRule" id="PRU01024"/>
    </source>
</evidence>
<dbReference type="KEGG" id="palw:PSAL_027020"/>
<proteinExistence type="inferred from homology"/>
<gene>
    <name evidence="7" type="primary">rlmD</name>
    <name evidence="7" type="ORF">PSAL_027020</name>
</gene>
<evidence type="ECO:0000256" key="4">
    <source>
        <dbReference type="ARBA" id="ARBA00022691"/>
    </source>
</evidence>
<keyword evidence="8" id="KW-1185">Reference proteome</keyword>
<comment type="similarity">
    <text evidence="6">Belongs to the class I-like SAM-binding methyltransferase superfamily. RNA M5U methyltransferase family.</text>
</comment>
<keyword evidence="3 6" id="KW-0808">Transferase</keyword>
<keyword evidence="1" id="KW-0004">4Fe-4S</keyword>
<dbReference type="SUPFAM" id="SSF53335">
    <property type="entry name" value="S-adenosyl-L-methionine-dependent methyltransferases"/>
    <property type="match status" value="1"/>
</dbReference>
<dbReference type="Gene3D" id="2.40.50.140">
    <property type="entry name" value="Nucleic acid-binding proteins"/>
    <property type="match status" value="1"/>
</dbReference>
<keyword evidence="1" id="KW-0479">Metal-binding</keyword>
<dbReference type="PANTHER" id="PTHR11061">
    <property type="entry name" value="RNA M5U METHYLTRANSFERASE"/>
    <property type="match status" value="1"/>
</dbReference>
<evidence type="ECO:0000256" key="5">
    <source>
        <dbReference type="ARBA" id="ARBA00023014"/>
    </source>
</evidence>
<accession>A0A418SBG3</accession>
<dbReference type="GO" id="GO:0051539">
    <property type="term" value="F:4 iron, 4 sulfur cluster binding"/>
    <property type="evidence" value="ECO:0007669"/>
    <property type="project" value="UniProtKB-KW"/>
</dbReference>
<evidence type="ECO:0000313" key="8">
    <source>
        <dbReference type="Proteomes" id="UP000283786"/>
    </source>
</evidence>
<dbReference type="AlphaFoldDB" id="A0A418SBG3"/>
<feature type="binding site" evidence="6">
    <location>
        <position position="301"/>
    </location>
    <ligand>
        <name>S-adenosyl-L-methionine</name>
        <dbReference type="ChEBI" id="CHEBI:59789"/>
    </ligand>
</feature>
<dbReference type="InterPro" id="IPR012340">
    <property type="entry name" value="NA-bd_OB-fold"/>
</dbReference>
<keyword evidence="1" id="KW-0408">Iron</keyword>